<dbReference type="SMART" id="SM00320">
    <property type="entry name" value="WD40"/>
    <property type="match status" value="4"/>
</dbReference>
<dbReference type="Gene3D" id="2.130.10.10">
    <property type="entry name" value="YVTN repeat-like/Quinoprotein amine dehydrogenase"/>
    <property type="match status" value="2"/>
</dbReference>
<dbReference type="InterPro" id="IPR045227">
    <property type="entry name" value="WDR18/Ipi3/RID3"/>
</dbReference>
<dbReference type="Pfam" id="PF00400">
    <property type="entry name" value="WD40"/>
    <property type="match status" value="2"/>
</dbReference>
<dbReference type="InterPro" id="IPR001680">
    <property type="entry name" value="WD40_rpt"/>
</dbReference>
<keyword evidence="5" id="KW-0175">Coiled coil</keyword>
<dbReference type="GO" id="GO:0006364">
    <property type="term" value="P:rRNA processing"/>
    <property type="evidence" value="ECO:0007669"/>
    <property type="project" value="TreeGrafter"/>
</dbReference>
<accession>A0AAD5X882</accession>
<dbReference type="InterPro" id="IPR015943">
    <property type="entry name" value="WD40/YVTN_repeat-like_dom_sf"/>
</dbReference>
<evidence type="ECO:0000256" key="2">
    <source>
        <dbReference type="ARBA" id="ARBA00022574"/>
    </source>
</evidence>
<dbReference type="GO" id="GO:0006261">
    <property type="term" value="P:DNA-templated DNA replication"/>
    <property type="evidence" value="ECO:0007669"/>
    <property type="project" value="TreeGrafter"/>
</dbReference>
<gene>
    <name evidence="6" type="primary">WDR18</name>
    <name evidence="6" type="ORF">HK097_001158</name>
</gene>
<organism evidence="6 7">
    <name type="scientific">Rhizophlyctis rosea</name>
    <dbReference type="NCBI Taxonomy" id="64517"/>
    <lineage>
        <taxon>Eukaryota</taxon>
        <taxon>Fungi</taxon>
        <taxon>Fungi incertae sedis</taxon>
        <taxon>Chytridiomycota</taxon>
        <taxon>Chytridiomycota incertae sedis</taxon>
        <taxon>Chytridiomycetes</taxon>
        <taxon>Rhizophlyctidales</taxon>
        <taxon>Rhizophlyctidaceae</taxon>
        <taxon>Rhizophlyctis</taxon>
    </lineage>
</organism>
<dbReference type="SUPFAM" id="SSF50978">
    <property type="entry name" value="WD40 repeat-like"/>
    <property type="match status" value="1"/>
</dbReference>
<dbReference type="GO" id="GO:0120330">
    <property type="term" value="C:rixosome complex"/>
    <property type="evidence" value="ECO:0007669"/>
    <property type="project" value="TreeGrafter"/>
</dbReference>
<dbReference type="PROSITE" id="PS50082">
    <property type="entry name" value="WD_REPEATS_2"/>
    <property type="match status" value="2"/>
</dbReference>
<keyword evidence="7" id="KW-1185">Reference proteome</keyword>
<dbReference type="PANTHER" id="PTHR18763">
    <property type="entry name" value="WD-REPEAT PROTEIN 18"/>
    <property type="match status" value="1"/>
</dbReference>
<reference evidence="6" key="1">
    <citation type="submission" date="2020-05" db="EMBL/GenBank/DDBJ databases">
        <title>Phylogenomic resolution of chytrid fungi.</title>
        <authorList>
            <person name="Stajich J.E."/>
            <person name="Amses K."/>
            <person name="Simmons R."/>
            <person name="Seto K."/>
            <person name="Myers J."/>
            <person name="Bonds A."/>
            <person name="Quandt C.A."/>
            <person name="Barry K."/>
            <person name="Liu P."/>
            <person name="Grigoriev I."/>
            <person name="Longcore J.E."/>
            <person name="James T.Y."/>
        </authorList>
    </citation>
    <scope>NUCLEOTIDE SEQUENCE</scope>
    <source>
        <strain evidence="6">JEL0318</strain>
    </source>
</reference>
<dbReference type="Proteomes" id="UP001212841">
    <property type="component" value="Unassembled WGS sequence"/>
</dbReference>
<dbReference type="AlphaFoldDB" id="A0AAD5X882"/>
<comment type="similarity">
    <text evidence="1">Belongs to the WD repeat IPI3/WDR18 family.</text>
</comment>
<dbReference type="GO" id="GO:0005656">
    <property type="term" value="C:nuclear pre-replicative complex"/>
    <property type="evidence" value="ECO:0007669"/>
    <property type="project" value="TreeGrafter"/>
</dbReference>
<keyword evidence="2 4" id="KW-0853">WD repeat</keyword>
<evidence type="ECO:0000256" key="3">
    <source>
        <dbReference type="ARBA" id="ARBA00022737"/>
    </source>
</evidence>
<dbReference type="CDD" id="cd14686">
    <property type="entry name" value="bZIP"/>
    <property type="match status" value="1"/>
</dbReference>
<dbReference type="PANTHER" id="PTHR18763:SF0">
    <property type="entry name" value="WD REPEAT-CONTAINING PROTEIN 18"/>
    <property type="match status" value="1"/>
</dbReference>
<dbReference type="EMBL" id="JADGJD010000122">
    <property type="protein sequence ID" value="KAJ3054678.1"/>
    <property type="molecule type" value="Genomic_DNA"/>
</dbReference>
<dbReference type="PROSITE" id="PS50294">
    <property type="entry name" value="WD_REPEATS_REGION"/>
    <property type="match status" value="2"/>
</dbReference>
<name>A0AAD5X882_9FUNG</name>
<evidence type="ECO:0000313" key="7">
    <source>
        <dbReference type="Proteomes" id="UP001212841"/>
    </source>
</evidence>
<evidence type="ECO:0000313" key="6">
    <source>
        <dbReference type="EMBL" id="KAJ3054678.1"/>
    </source>
</evidence>
<dbReference type="InterPro" id="IPR036322">
    <property type="entry name" value="WD40_repeat_dom_sf"/>
</dbReference>
<proteinExistence type="inferred from homology"/>
<sequence length="354" mass="37673">MVLWQASSALEEGTQIATGSLVRMFDAHYKAVTSIQFTSDDAIMVTGGEDSAVNVWVLATALATANPTPTKSLFHSLPASAIHLSITPSRTSRTYTSSTDRTLKVFSTLSGTLLSTILFPKPLTSLIIDPTETVAYAGASDGSIYVVRLYKVDESEIKGLREGVIESAEERGTVWSGHTGAVNSLSLSFDGGILISGGEDGVGGVWDTGSGVRIRTFEEHKAPITSTNIILRPPYLLDATHPHASPTFAPFKRYQTSIGSRSDDPTSELSTPIPIQAFPSQHILSSSSLEARQNTKTDVDSKIDQLIAENRKLEQRNAMLRKMNDELYEAVVDGVVGGVNGVGKGKGKGGGDGS</sequence>
<comment type="caution">
    <text evidence="6">The sequence shown here is derived from an EMBL/GenBank/DDBJ whole genome shotgun (WGS) entry which is preliminary data.</text>
</comment>
<keyword evidence="3" id="KW-0677">Repeat</keyword>
<evidence type="ECO:0000256" key="5">
    <source>
        <dbReference type="SAM" id="Coils"/>
    </source>
</evidence>
<feature type="coiled-coil region" evidence="5">
    <location>
        <begin position="296"/>
        <end position="330"/>
    </location>
</feature>
<protein>
    <submittedName>
        <fullName evidence="6">WD repeat-containing protein 18</fullName>
    </submittedName>
</protein>
<feature type="repeat" description="WD" evidence="4">
    <location>
        <begin position="25"/>
        <end position="56"/>
    </location>
</feature>
<feature type="repeat" description="WD" evidence="4">
    <location>
        <begin position="175"/>
        <end position="216"/>
    </location>
</feature>
<evidence type="ECO:0000256" key="4">
    <source>
        <dbReference type="PROSITE-ProRule" id="PRU00221"/>
    </source>
</evidence>
<evidence type="ECO:0000256" key="1">
    <source>
        <dbReference type="ARBA" id="ARBA00010143"/>
    </source>
</evidence>